<reference evidence="3" key="1">
    <citation type="submission" date="2021-02" db="EMBL/GenBank/DDBJ databases">
        <authorList>
            <person name="Palmer J.M."/>
        </authorList>
    </citation>
    <scope>NUCLEOTIDE SEQUENCE</scope>
    <source>
        <strain evidence="3">SCRP734</strain>
    </source>
</reference>
<evidence type="ECO:0000256" key="1">
    <source>
        <dbReference type="SAM" id="MobiDB-lite"/>
    </source>
</evidence>
<dbReference type="OrthoDB" id="432756at2759"/>
<dbReference type="Pfam" id="PF00233">
    <property type="entry name" value="PDEase_I"/>
    <property type="match status" value="1"/>
</dbReference>
<dbReference type="EMBL" id="JAGDFM010000436">
    <property type="protein sequence ID" value="KAG7378293.1"/>
    <property type="molecule type" value="Genomic_DNA"/>
</dbReference>
<dbReference type="AlphaFoldDB" id="A0A8T1VDG9"/>
<protein>
    <recommendedName>
        <fullName evidence="2">PDEase domain-containing protein</fullName>
    </recommendedName>
</protein>
<keyword evidence="4" id="KW-1185">Reference proteome</keyword>
<evidence type="ECO:0000259" key="2">
    <source>
        <dbReference type="PROSITE" id="PS51845"/>
    </source>
</evidence>
<dbReference type="SMART" id="SM00471">
    <property type="entry name" value="HDc"/>
    <property type="match status" value="1"/>
</dbReference>
<dbReference type="Proteomes" id="UP000694044">
    <property type="component" value="Unassembled WGS sequence"/>
</dbReference>
<dbReference type="PROSITE" id="PS51845">
    <property type="entry name" value="PDEASE_I_2"/>
    <property type="match status" value="1"/>
</dbReference>
<evidence type="ECO:0000313" key="4">
    <source>
        <dbReference type="Proteomes" id="UP000694044"/>
    </source>
</evidence>
<dbReference type="GO" id="GO:0007165">
    <property type="term" value="P:signal transduction"/>
    <property type="evidence" value="ECO:0007669"/>
    <property type="project" value="InterPro"/>
</dbReference>
<feature type="compositionally biased region" description="Acidic residues" evidence="1">
    <location>
        <begin position="270"/>
        <end position="286"/>
    </location>
</feature>
<feature type="domain" description="PDEase" evidence="2">
    <location>
        <begin position="482"/>
        <end position="815"/>
    </location>
</feature>
<dbReference type="CDD" id="cd00077">
    <property type="entry name" value="HDc"/>
    <property type="match status" value="1"/>
</dbReference>
<evidence type="ECO:0000313" key="3">
    <source>
        <dbReference type="EMBL" id="KAG7378293.1"/>
    </source>
</evidence>
<dbReference type="InterPro" id="IPR003607">
    <property type="entry name" value="HD/PDEase_dom"/>
</dbReference>
<proteinExistence type="predicted"/>
<dbReference type="GO" id="GO:0004114">
    <property type="term" value="F:3',5'-cyclic-nucleotide phosphodiesterase activity"/>
    <property type="evidence" value="ECO:0007669"/>
    <property type="project" value="InterPro"/>
</dbReference>
<feature type="compositionally biased region" description="Polar residues" evidence="1">
    <location>
        <begin position="100"/>
        <end position="110"/>
    </location>
</feature>
<sequence>MPERVSSERRNAHCNGNRLPCCSRASELEQKIDARFSSPSACSAVFGSSLINRQAVIRTRRGGGSGDELYLSASRALPPITLHACDWRCSAERLGNRSEGWSQSARSSVEVQDCKTRNEPGATGRDARVSTSSSQEYTRGCPPISHMGVEAKEHKRRMLLHSMAALARRSMNSSGSTALAPTTAPVATSGGDAAVLSASLSTLATRSTQHDESELRKEPPTGPCILPTAHQPRMAALSLVSQLRISQSSPRLVGTSVVERGAAVAVDHDLEIEEVEEVDDDDEDHDESVSKSSSAPSSARPTPPRRATSALETSSDHTSDESVMYAVALLRRLQQHACDSERGEAAVQREELDQILHGFSRALETVTSTWDERSVENTMQTLFDTHSNVFDESMQNFFIQNFLHESESAKTFRTALRRTSMLRRCLLAMYQSDHSAGGKRSKSMSDDKEIPARRWGEAVARIMKQKEEERRRFSIEVCPEITNPSIVLAVQSEIANIDTWNFDVFAITAAVPGQALCIVGNALLEQYEFSCHFRTTKLRIQSLLRQVQRRYHVHPYHNGTVIEVLFSEHAADVTQTLHHFLSVGNLGSLFAERIKCTALLAAIIHDVGHTSYSNNFHITINDDLAVRYVYRSPLEHMHCALAFQLMKDPQCNVLQGLTKIEQHEVRNYITDMVLATDNSVHSAYLGKLENLVRRATEEGWKADPDDDRVVLQMALHAADVSNPTKPLRMYLTWTERIQQEFYQQGDKERELLLPVSIGYDREQPIPLEKMQAGFIIGIVRPLFLSLSLVPSACLGHCMAQLDANLAHWQEEIHRNQPPPRPAACAPDEALAADVAVAVHSA</sequence>
<name>A0A8T1VDG9_9STRA</name>
<feature type="region of interest" description="Disordered" evidence="1">
    <location>
        <begin position="268"/>
        <end position="319"/>
    </location>
</feature>
<feature type="region of interest" description="Disordered" evidence="1">
    <location>
        <begin position="100"/>
        <end position="145"/>
    </location>
</feature>
<gene>
    <name evidence="3" type="ORF">PHYPSEUDO_010281</name>
</gene>
<dbReference type="InterPro" id="IPR002073">
    <property type="entry name" value="PDEase_catalytic_dom"/>
</dbReference>
<accession>A0A8T1VDG9</accession>
<comment type="caution">
    <text evidence="3">The sequence shown here is derived from an EMBL/GenBank/DDBJ whole genome shotgun (WGS) entry which is preliminary data.</text>
</comment>
<feature type="compositionally biased region" description="Low complexity" evidence="1">
    <location>
        <begin position="290"/>
        <end position="310"/>
    </location>
</feature>
<organism evidence="3 4">
    <name type="scientific">Phytophthora pseudosyringae</name>
    <dbReference type="NCBI Taxonomy" id="221518"/>
    <lineage>
        <taxon>Eukaryota</taxon>
        <taxon>Sar</taxon>
        <taxon>Stramenopiles</taxon>
        <taxon>Oomycota</taxon>
        <taxon>Peronosporomycetes</taxon>
        <taxon>Peronosporales</taxon>
        <taxon>Peronosporaceae</taxon>
        <taxon>Phytophthora</taxon>
    </lineage>
</organism>
<dbReference type="PANTHER" id="PTHR11347">
    <property type="entry name" value="CYCLIC NUCLEOTIDE PHOSPHODIESTERASE"/>
    <property type="match status" value="1"/>
</dbReference>